<keyword evidence="11" id="KW-1185">Reference proteome</keyword>
<accession>A0A2T8FEM0</accession>
<name>A0A2T8FEM0_9ACTN</name>
<dbReference type="InterPro" id="IPR018584">
    <property type="entry name" value="GT87"/>
</dbReference>
<evidence type="ECO:0000256" key="3">
    <source>
        <dbReference type="ARBA" id="ARBA00022679"/>
    </source>
</evidence>
<feature type="transmembrane region" description="Helical" evidence="9">
    <location>
        <begin position="262"/>
        <end position="286"/>
    </location>
</feature>
<feature type="transmembrane region" description="Helical" evidence="9">
    <location>
        <begin position="455"/>
        <end position="475"/>
    </location>
</feature>
<dbReference type="AlphaFoldDB" id="A0A2T8FEM0"/>
<evidence type="ECO:0000256" key="6">
    <source>
        <dbReference type="ARBA" id="ARBA00023136"/>
    </source>
</evidence>
<protein>
    <recommendedName>
        <fullName evidence="12">DUF2029 domain-containing protein</fullName>
    </recommendedName>
</protein>
<comment type="caution">
    <text evidence="10">The sequence shown here is derived from an EMBL/GenBank/DDBJ whole genome shotgun (WGS) entry which is preliminary data.</text>
</comment>
<evidence type="ECO:0000256" key="9">
    <source>
        <dbReference type="SAM" id="Phobius"/>
    </source>
</evidence>
<organism evidence="10 11">
    <name type="scientific">Nocardioides gansuensis</name>
    <dbReference type="NCBI Taxonomy" id="2138300"/>
    <lineage>
        <taxon>Bacteria</taxon>
        <taxon>Bacillati</taxon>
        <taxon>Actinomycetota</taxon>
        <taxon>Actinomycetes</taxon>
        <taxon>Propionibacteriales</taxon>
        <taxon>Nocardioidaceae</taxon>
        <taxon>Nocardioides</taxon>
    </lineage>
</organism>
<sequence>MPAHRLHTAAVAVADSLASAGTTVTVQPPRRGSRASDPGPVSPTRDDSLVRGLSEVVGGPVGEHASRHPWWSPLRVVLVVAAVVMAVGMLGKAPCTGGQWLVGDQRFTELCWSDVASTYTGAGYAEGIWPWTEDEQIRLRYPVGTQPALTSYAAWLAARVTHSLSGSPDLAARSALTVAEVSERPEVKREARLFTVINGLLLAALGLLAAAAVTLLDRRRPWDGAAFAAAPLLALAWLTSWQLAAAAGVAGALWAWSRGRPALAGLCVALAASVSLPAAMVLVAVVGVAARARQWRDLALAVAAGVVAFVVVQLPAWATGPSTWRTHWSQAWDSRPEIGSVWLLVEQVRDIELHPAGLTLALMLGYSVALVVLALRAPSPPRLAQLGLLAVAAALLLGDAGSPSYPLVLLPLAAAAVPRWRDLLVWQGCEVFHLVMTGFYLGAELAPGAGGDAKAYWLAIIVRLIGLLWLVGVVVRDLWWPAQETTTESNAVAV</sequence>
<evidence type="ECO:0000256" key="8">
    <source>
        <dbReference type="SAM" id="MobiDB-lite"/>
    </source>
</evidence>
<keyword evidence="5 9" id="KW-1133">Transmembrane helix</keyword>
<dbReference type="OrthoDB" id="3348156at2"/>
<feature type="transmembrane region" description="Helical" evidence="9">
    <location>
        <begin position="298"/>
        <end position="318"/>
    </location>
</feature>
<evidence type="ECO:0000313" key="11">
    <source>
        <dbReference type="Proteomes" id="UP000246018"/>
    </source>
</evidence>
<gene>
    <name evidence="10" type="ORF">DDE18_00425</name>
</gene>
<keyword evidence="6 9" id="KW-0472">Membrane</keyword>
<evidence type="ECO:0000256" key="4">
    <source>
        <dbReference type="ARBA" id="ARBA00022692"/>
    </source>
</evidence>
<dbReference type="Proteomes" id="UP000246018">
    <property type="component" value="Unassembled WGS sequence"/>
</dbReference>
<dbReference type="GO" id="GO:0005886">
    <property type="term" value="C:plasma membrane"/>
    <property type="evidence" value="ECO:0007669"/>
    <property type="project" value="UniProtKB-SubCell"/>
</dbReference>
<evidence type="ECO:0000256" key="1">
    <source>
        <dbReference type="ARBA" id="ARBA00004651"/>
    </source>
</evidence>
<dbReference type="Pfam" id="PF09594">
    <property type="entry name" value="GT87"/>
    <property type="match status" value="1"/>
</dbReference>
<feature type="region of interest" description="Disordered" evidence="8">
    <location>
        <begin position="21"/>
        <end position="49"/>
    </location>
</feature>
<feature type="transmembrane region" description="Helical" evidence="9">
    <location>
        <begin position="353"/>
        <end position="374"/>
    </location>
</feature>
<evidence type="ECO:0008006" key="12">
    <source>
        <dbReference type="Google" id="ProtNLM"/>
    </source>
</evidence>
<proteinExistence type="inferred from homology"/>
<evidence type="ECO:0000256" key="5">
    <source>
        <dbReference type="ARBA" id="ARBA00022989"/>
    </source>
</evidence>
<feature type="transmembrane region" description="Helical" evidence="9">
    <location>
        <begin position="193"/>
        <end position="216"/>
    </location>
</feature>
<comment type="similarity">
    <text evidence="7">Belongs to the glycosyltransferase 87 family.</text>
</comment>
<evidence type="ECO:0000256" key="2">
    <source>
        <dbReference type="ARBA" id="ARBA00022475"/>
    </source>
</evidence>
<comment type="subcellular location">
    <subcellularLocation>
        <location evidence="1">Cell membrane</location>
        <topology evidence="1">Multi-pass membrane protein</topology>
    </subcellularLocation>
</comment>
<dbReference type="EMBL" id="QDGZ01000001">
    <property type="protein sequence ID" value="PVG84145.1"/>
    <property type="molecule type" value="Genomic_DNA"/>
</dbReference>
<feature type="transmembrane region" description="Helical" evidence="9">
    <location>
        <begin position="386"/>
        <end position="405"/>
    </location>
</feature>
<dbReference type="GO" id="GO:0016758">
    <property type="term" value="F:hexosyltransferase activity"/>
    <property type="evidence" value="ECO:0007669"/>
    <property type="project" value="InterPro"/>
</dbReference>
<keyword evidence="4 9" id="KW-0812">Transmembrane</keyword>
<feature type="transmembrane region" description="Helical" evidence="9">
    <location>
        <begin position="228"/>
        <end position="256"/>
    </location>
</feature>
<evidence type="ECO:0000256" key="7">
    <source>
        <dbReference type="ARBA" id="ARBA00024033"/>
    </source>
</evidence>
<evidence type="ECO:0000313" key="10">
    <source>
        <dbReference type="EMBL" id="PVG84145.1"/>
    </source>
</evidence>
<dbReference type="RefSeq" id="WP_116570274.1">
    <property type="nucleotide sequence ID" value="NZ_QDGZ01000001.1"/>
</dbReference>
<keyword evidence="2" id="KW-1003">Cell membrane</keyword>
<reference evidence="10 11" key="1">
    <citation type="submission" date="2018-04" db="EMBL/GenBank/DDBJ databases">
        <title>Genome of Nocardioides gansuensis WSJ-1.</title>
        <authorList>
            <person name="Wu S."/>
            <person name="Wang G."/>
        </authorList>
    </citation>
    <scope>NUCLEOTIDE SEQUENCE [LARGE SCALE GENOMIC DNA]</scope>
    <source>
        <strain evidence="10 11">WSJ-1</strain>
    </source>
</reference>
<feature type="transmembrane region" description="Helical" evidence="9">
    <location>
        <begin position="425"/>
        <end position="443"/>
    </location>
</feature>
<keyword evidence="3" id="KW-0808">Transferase</keyword>